<organism evidence="4 5">
    <name type="scientific">Aneurinibacillus thermoaerophilus</name>
    <dbReference type="NCBI Taxonomy" id="143495"/>
    <lineage>
        <taxon>Bacteria</taxon>
        <taxon>Bacillati</taxon>
        <taxon>Bacillota</taxon>
        <taxon>Bacilli</taxon>
        <taxon>Bacillales</taxon>
        <taxon>Paenibacillaceae</taxon>
        <taxon>Aneurinibacillus group</taxon>
        <taxon>Aneurinibacillus</taxon>
    </lineage>
</organism>
<dbReference type="EMBL" id="CP080764">
    <property type="protein sequence ID" value="QYY43416.1"/>
    <property type="molecule type" value="Genomic_DNA"/>
</dbReference>
<name>A0A1G7WR83_ANETH</name>
<evidence type="ECO:0000313" key="6">
    <source>
        <dbReference type="Proteomes" id="UP000826616"/>
    </source>
</evidence>
<feature type="domain" description="Deacetylase PdaC" evidence="2">
    <location>
        <begin position="20"/>
        <end position="96"/>
    </location>
</feature>
<dbReference type="Gene3D" id="3.30.565.40">
    <property type="entry name" value="Fervidobacterium nodosum Rt17-B1 like"/>
    <property type="match status" value="1"/>
</dbReference>
<reference evidence="4 5" key="1">
    <citation type="submission" date="2016-10" db="EMBL/GenBank/DDBJ databases">
        <authorList>
            <person name="de Groot N.N."/>
        </authorList>
    </citation>
    <scope>NUCLEOTIDE SEQUENCE [LARGE SCALE GENOMIC DNA]</scope>
    <source>
        <strain evidence="4 5">L 420-91</strain>
    </source>
</reference>
<dbReference type="AlphaFoldDB" id="A0A1G7WR83"/>
<dbReference type="InterPro" id="IPR021729">
    <property type="entry name" value="DUF3298"/>
</dbReference>
<dbReference type="Pfam" id="PF11738">
    <property type="entry name" value="DUF3298"/>
    <property type="match status" value="1"/>
</dbReference>
<sequence>MDSYNFPVYIQTMSILAPNVTIYYPRVEGLKNKAVQEKINVIILHQVYALIQEQGYYQNPTTIEMLGHYEIKSNERDILSLTLENYAYILHHAHGLTILKSLTINIQTGKLYQLKDLFQQGSDYIKRLSNIIQFQIKKRNIPLLGEFKGIRPDQDFYIADKALVIYFQLYEITPYYVGFPMFPISVYDLEDIINENGPLGKMAQA</sequence>
<evidence type="ECO:0000313" key="3">
    <source>
        <dbReference type="EMBL" id="QYY43416.1"/>
    </source>
</evidence>
<dbReference type="RefSeq" id="WP_057899728.1">
    <property type="nucleotide sequence ID" value="NZ_CP080764.1"/>
</dbReference>
<dbReference type="Gene3D" id="3.90.640.20">
    <property type="entry name" value="Heat-shock cognate protein, ATPase"/>
    <property type="match status" value="1"/>
</dbReference>
<keyword evidence="6" id="KW-1185">Reference proteome</keyword>
<dbReference type="Pfam" id="PF13739">
    <property type="entry name" value="PdaC"/>
    <property type="match status" value="1"/>
</dbReference>
<accession>A0A1G7WR83</accession>
<evidence type="ECO:0000259" key="1">
    <source>
        <dbReference type="Pfam" id="PF11738"/>
    </source>
</evidence>
<dbReference type="InterPro" id="IPR025303">
    <property type="entry name" value="PdaC"/>
</dbReference>
<proteinExistence type="predicted"/>
<gene>
    <name evidence="3" type="ORF">K3F53_03970</name>
    <name evidence="4" type="ORF">SAMN04489735_100280</name>
</gene>
<dbReference type="Proteomes" id="UP000198956">
    <property type="component" value="Unassembled WGS sequence"/>
</dbReference>
<evidence type="ECO:0000313" key="4">
    <source>
        <dbReference type="EMBL" id="SDG74477.1"/>
    </source>
</evidence>
<evidence type="ECO:0000259" key="2">
    <source>
        <dbReference type="Pfam" id="PF13739"/>
    </source>
</evidence>
<dbReference type="GeneID" id="97140515"/>
<dbReference type="InterPro" id="IPR037126">
    <property type="entry name" value="PdaC/RsiV-like_sf"/>
</dbReference>
<protein>
    <submittedName>
        <fullName evidence="3">DUF3298 and DUF4163 domain-containing protein</fullName>
    </submittedName>
</protein>
<dbReference type="OrthoDB" id="5637at2"/>
<feature type="domain" description="DUF3298" evidence="1">
    <location>
        <begin position="115"/>
        <end position="185"/>
    </location>
</feature>
<reference evidence="3 6" key="2">
    <citation type="submission" date="2021-08" db="EMBL/GenBank/DDBJ databases">
        <title>Complete genome sequence of the strain Aneurinibacillus thermoaerophilus CCM 8960.</title>
        <authorList>
            <person name="Musilova J."/>
            <person name="Kourilova X."/>
            <person name="Pernicova I."/>
            <person name="Bezdicek M."/>
            <person name="Lengerova M."/>
            <person name="Obruca S."/>
            <person name="Sedlar K."/>
        </authorList>
    </citation>
    <scope>NUCLEOTIDE SEQUENCE [LARGE SCALE GENOMIC DNA]</scope>
    <source>
        <strain evidence="3 6">CCM 8960</strain>
    </source>
</reference>
<evidence type="ECO:0000313" key="5">
    <source>
        <dbReference type="Proteomes" id="UP000198956"/>
    </source>
</evidence>
<dbReference type="Proteomes" id="UP000826616">
    <property type="component" value="Chromosome"/>
</dbReference>
<dbReference type="EMBL" id="FNDE01000002">
    <property type="protein sequence ID" value="SDG74477.1"/>
    <property type="molecule type" value="Genomic_DNA"/>
</dbReference>